<dbReference type="PRINTS" id="PR00420">
    <property type="entry name" value="RNGMNOXGNASE"/>
</dbReference>
<dbReference type="InterPro" id="IPR002938">
    <property type="entry name" value="FAD-bd"/>
</dbReference>
<organism evidence="7 8">
    <name type="scientific">Aspergillus puulaauensis</name>
    <dbReference type="NCBI Taxonomy" id="1220207"/>
    <lineage>
        <taxon>Eukaryota</taxon>
        <taxon>Fungi</taxon>
        <taxon>Dikarya</taxon>
        <taxon>Ascomycota</taxon>
        <taxon>Pezizomycotina</taxon>
        <taxon>Eurotiomycetes</taxon>
        <taxon>Eurotiomycetidae</taxon>
        <taxon>Eurotiales</taxon>
        <taxon>Aspergillaceae</taxon>
        <taxon>Aspergillus</taxon>
    </lineage>
</organism>
<keyword evidence="3" id="KW-0274">FAD</keyword>
<reference evidence="7" key="1">
    <citation type="submission" date="2021-01" db="EMBL/GenBank/DDBJ databases">
        <authorList>
            <consortium name="Aspergillus puulaauensis MK2 genome sequencing consortium"/>
            <person name="Kazuki M."/>
            <person name="Futagami T."/>
        </authorList>
    </citation>
    <scope>NUCLEOTIDE SEQUENCE</scope>
    <source>
        <strain evidence="7">MK2</strain>
    </source>
</reference>
<evidence type="ECO:0000256" key="1">
    <source>
        <dbReference type="ARBA" id="ARBA00007992"/>
    </source>
</evidence>
<dbReference type="KEGG" id="apuu:APUU_21150S"/>
<dbReference type="GeneID" id="64970723"/>
<evidence type="ECO:0000256" key="3">
    <source>
        <dbReference type="ARBA" id="ARBA00022827"/>
    </source>
</evidence>
<gene>
    <name evidence="7" type="ORF">APUU_21150S</name>
</gene>
<dbReference type="Pfam" id="PF01494">
    <property type="entry name" value="FAD_binding_3"/>
    <property type="match status" value="1"/>
</dbReference>
<keyword evidence="2" id="KW-0285">Flavoprotein</keyword>
<feature type="region of interest" description="Disordered" evidence="5">
    <location>
        <begin position="316"/>
        <end position="336"/>
    </location>
</feature>
<evidence type="ECO:0000256" key="5">
    <source>
        <dbReference type="SAM" id="MobiDB-lite"/>
    </source>
</evidence>
<dbReference type="SUPFAM" id="SSF51905">
    <property type="entry name" value="FAD/NAD(P)-binding domain"/>
    <property type="match status" value="1"/>
</dbReference>
<proteinExistence type="inferred from homology"/>
<accession>A0A7R7XGV4</accession>
<evidence type="ECO:0000259" key="6">
    <source>
        <dbReference type="Pfam" id="PF01494"/>
    </source>
</evidence>
<dbReference type="EMBL" id="AP024444">
    <property type="protein sequence ID" value="BCS20718.1"/>
    <property type="molecule type" value="Genomic_DNA"/>
</dbReference>
<dbReference type="OrthoDB" id="10029326at2759"/>
<evidence type="ECO:0000256" key="2">
    <source>
        <dbReference type="ARBA" id="ARBA00022630"/>
    </source>
</evidence>
<reference evidence="7" key="2">
    <citation type="submission" date="2021-02" db="EMBL/GenBank/DDBJ databases">
        <title>Aspergillus puulaauensis MK2 genome sequence.</title>
        <authorList>
            <person name="Futagami T."/>
            <person name="Mori K."/>
            <person name="Kadooka C."/>
            <person name="Tanaka T."/>
        </authorList>
    </citation>
    <scope>NUCLEOTIDE SEQUENCE</scope>
    <source>
        <strain evidence="7">MK2</strain>
    </source>
</reference>
<dbReference type="PANTHER" id="PTHR47356:SF2">
    <property type="entry name" value="FAD-BINDING DOMAIN-CONTAINING PROTEIN-RELATED"/>
    <property type="match status" value="1"/>
</dbReference>
<evidence type="ECO:0000313" key="7">
    <source>
        <dbReference type="EMBL" id="BCS20718.1"/>
    </source>
</evidence>
<dbReference type="GO" id="GO:0071949">
    <property type="term" value="F:FAD binding"/>
    <property type="evidence" value="ECO:0007669"/>
    <property type="project" value="InterPro"/>
</dbReference>
<dbReference type="AlphaFoldDB" id="A0A7R7XGV4"/>
<dbReference type="Proteomes" id="UP000654913">
    <property type="component" value="Chromosome 2"/>
</dbReference>
<comment type="similarity">
    <text evidence="1">Belongs to the paxM FAD-dependent monooxygenase family.</text>
</comment>
<dbReference type="InterPro" id="IPR036188">
    <property type="entry name" value="FAD/NAD-bd_sf"/>
</dbReference>
<dbReference type="PANTHER" id="PTHR47356">
    <property type="entry name" value="FAD-DEPENDENT MONOOXYGENASE ASQG-RELATED"/>
    <property type="match status" value="1"/>
</dbReference>
<protein>
    <recommendedName>
        <fullName evidence="6">FAD-binding domain-containing protein</fullName>
    </recommendedName>
</protein>
<keyword evidence="8" id="KW-1185">Reference proteome</keyword>
<evidence type="ECO:0000313" key="8">
    <source>
        <dbReference type="Proteomes" id="UP000654913"/>
    </source>
</evidence>
<dbReference type="InterPro" id="IPR050562">
    <property type="entry name" value="FAD_mOase_fung"/>
</dbReference>
<name>A0A7R7XGV4_9EURO</name>
<dbReference type="RefSeq" id="XP_041552912.1">
    <property type="nucleotide sequence ID" value="XM_041699870.1"/>
</dbReference>
<dbReference type="Gene3D" id="3.50.50.60">
    <property type="entry name" value="FAD/NAD(P)-binding domain"/>
    <property type="match status" value="1"/>
</dbReference>
<sequence>MVMEDSNFRVIIVGGSVAGLVFAHCLNRAGIEHLILEKGNEVAPDLGASIGIMPNGARILEQLGLHEKIEQCIEPMSISHIIFPDGLALESRYLQNIYERFGYSVAFLARAEFLRIAYELYPEKAKIITGKKVTEVNRCQGGICAVTDDGSVYQGSIIVGADGVHSRIRSEMWRIANKDSLGSILDEEKKSMTVEYACVFGISSGIKGLGDGEQINAFLDGAAVMMMQGKGDRVFWFIFKKLDQKYVYPDTPRFSMDDAEKLCREMKDVRLYRELCVDDLWRTKQTASMTALEEGLFKTWFYDRMVLLGDSVHKVSQSSLPGHRSCLPKPTTTATR</sequence>
<feature type="domain" description="FAD-binding" evidence="6">
    <location>
        <begin position="9"/>
        <end position="316"/>
    </location>
</feature>
<dbReference type="GO" id="GO:0004497">
    <property type="term" value="F:monooxygenase activity"/>
    <property type="evidence" value="ECO:0007669"/>
    <property type="project" value="InterPro"/>
</dbReference>
<keyword evidence="4" id="KW-0560">Oxidoreductase</keyword>
<evidence type="ECO:0000256" key="4">
    <source>
        <dbReference type="ARBA" id="ARBA00023002"/>
    </source>
</evidence>